<dbReference type="InterPro" id="IPR014729">
    <property type="entry name" value="Rossmann-like_a/b/a_fold"/>
</dbReference>
<evidence type="ECO:0000313" key="3">
    <source>
        <dbReference type="Proteomes" id="UP000054107"/>
    </source>
</evidence>
<dbReference type="OrthoDB" id="843225at2759"/>
<dbReference type="Pfam" id="PF00582">
    <property type="entry name" value="Usp"/>
    <property type="match status" value="1"/>
</dbReference>
<organism evidence="2 3">
    <name type="scientific">Parasitella parasitica</name>
    <dbReference type="NCBI Taxonomy" id="35722"/>
    <lineage>
        <taxon>Eukaryota</taxon>
        <taxon>Fungi</taxon>
        <taxon>Fungi incertae sedis</taxon>
        <taxon>Mucoromycota</taxon>
        <taxon>Mucoromycotina</taxon>
        <taxon>Mucoromycetes</taxon>
        <taxon>Mucorales</taxon>
        <taxon>Mucorineae</taxon>
        <taxon>Mucoraceae</taxon>
        <taxon>Parasitella</taxon>
    </lineage>
</organism>
<dbReference type="PANTHER" id="PTHR31964">
    <property type="entry name" value="ADENINE NUCLEOTIDE ALPHA HYDROLASES-LIKE SUPERFAMILY PROTEIN"/>
    <property type="match status" value="1"/>
</dbReference>
<dbReference type="Proteomes" id="UP000054107">
    <property type="component" value="Unassembled WGS sequence"/>
</dbReference>
<dbReference type="SUPFAM" id="SSF52402">
    <property type="entry name" value="Adenine nucleotide alpha hydrolases-like"/>
    <property type="match status" value="1"/>
</dbReference>
<proteinExistence type="predicted"/>
<dbReference type="Gene3D" id="3.40.50.620">
    <property type="entry name" value="HUPs"/>
    <property type="match status" value="1"/>
</dbReference>
<name>A0A0B7NW47_9FUNG</name>
<dbReference type="InterPro" id="IPR006016">
    <property type="entry name" value="UspA"/>
</dbReference>
<sequence length="183" mass="20614">MPNSQIIDESIHPDSHHKDLKRIVAISIDEGSAEYVFDWAINNFINPASDLVVFLNCRQVDAPIAPYINPTNFIEEFDDKKKLKSHHLLKTYADKLKPFNIAIRAIALLGDPKVEIIRKVTELKADVLLLGSRQLGSVKRALLGSVSDYCSHNSPCTVIIIKAHPEHPEGKHEYKSIFHRKSA</sequence>
<keyword evidence="3" id="KW-1185">Reference proteome</keyword>
<accession>A0A0B7NW47</accession>
<dbReference type="EMBL" id="LN734023">
    <property type="protein sequence ID" value="CEP19284.1"/>
    <property type="molecule type" value="Genomic_DNA"/>
</dbReference>
<reference evidence="2 3" key="1">
    <citation type="submission" date="2014-09" db="EMBL/GenBank/DDBJ databases">
        <authorList>
            <person name="Ellenberger Sabrina"/>
        </authorList>
    </citation>
    <scope>NUCLEOTIDE SEQUENCE [LARGE SCALE GENOMIC DNA]</scope>
    <source>
        <strain evidence="2 3">CBS 412.66</strain>
    </source>
</reference>
<protein>
    <recommendedName>
        <fullName evidence="1">UspA domain-containing protein</fullName>
    </recommendedName>
</protein>
<evidence type="ECO:0000313" key="2">
    <source>
        <dbReference type="EMBL" id="CEP19284.1"/>
    </source>
</evidence>
<dbReference type="PRINTS" id="PR01438">
    <property type="entry name" value="UNVRSLSTRESS"/>
</dbReference>
<gene>
    <name evidence="2" type="primary">PARPA_13597.1 scaffold 47020</name>
</gene>
<evidence type="ECO:0000259" key="1">
    <source>
        <dbReference type="Pfam" id="PF00582"/>
    </source>
</evidence>
<dbReference type="AlphaFoldDB" id="A0A0B7NW47"/>
<dbReference type="InterPro" id="IPR006015">
    <property type="entry name" value="Universal_stress_UspA"/>
</dbReference>
<dbReference type="STRING" id="35722.A0A0B7NW47"/>
<dbReference type="PANTHER" id="PTHR31964:SF140">
    <property type="entry name" value="UNIVERSAL STRESS PROTEIN FAMILY PROTEIN"/>
    <property type="match status" value="1"/>
</dbReference>
<feature type="domain" description="UspA" evidence="1">
    <location>
        <begin position="24"/>
        <end position="162"/>
    </location>
</feature>
<dbReference type="CDD" id="cd23659">
    <property type="entry name" value="USP_At3g01520-like"/>
    <property type="match status" value="1"/>
</dbReference>